<evidence type="ECO:0000313" key="3">
    <source>
        <dbReference type="Proteomes" id="UP000321328"/>
    </source>
</evidence>
<organism evidence="2 3">
    <name type="scientific">Pseudonocardia asaccharolytica DSM 44247 = NBRC 16224</name>
    <dbReference type="NCBI Taxonomy" id="1123024"/>
    <lineage>
        <taxon>Bacteria</taxon>
        <taxon>Bacillati</taxon>
        <taxon>Actinomycetota</taxon>
        <taxon>Actinomycetes</taxon>
        <taxon>Pseudonocardiales</taxon>
        <taxon>Pseudonocardiaceae</taxon>
        <taxon>Pseudonocardia</taxon>
    </lineage>
</organism>
<dbReference type="Proteomes" id="UP000321328">
    <property type="component" value="Unassembled WGS sequence"/>
</dbReference>
<dbReference type="AlphaFoldDB" id="A0A511CWH6"/>
<dbReference type="InterPro" id="IPR011089">
    <property type="entry name" value="GmrSD_C"/>
</dbReference>
<accession>A0A511CWH6</accession>
<gene>
    <name evidence="2" type="ORF">PA7_07570</name>
</gene>
<dbReference type="EMBL" id="BJVI01000004">
    <property type="protein sequence ID" value="GEL16920.1"/>
    <property type="molecule type" value="Genomic_DNA"/>
</dbReference>
<evidence type="ECO:0000313" key="2">
    <source>
        <dbReference type="EMBL" id="GEL16920.1"/>
    </source>
</evidence>
<keyword evidence="3" id="KW-1185">Reference proteome</keyword>
<reference evidence="2 3" key="1">
    <citation type="submission" date="2019-07" db="EMBL/GenBank/DDBJ databases">
        <title>Whole genome shotgun sequence of Pseudonocardia asaccharolytica NBRC 16224.</title>
        <authorList>
            <person name="Hosoyama A."/>
            <person name="Uohara A."/>
            <person name="Ohji S."/>
            <person name="Ichikawa N."/>
        </authorList>
    </citation>
    <scope>NUCLEOTIDE SEQUENCE [LARGE SCALE GENOMIC DNA]</scope>
    <source>
        <strain evidence="2 3">NBRC 16224</strain>
    </source>
</reference>
<comment type="caution">
    <text evidence="2">The sequence shown here is derived from an EMBL/GenBank/DDBJ whole genome shotgun (WGS) entry which is preliminary data.</text>
</comment>
<dbReference type="STRING" id="1123024.GCA_000423625_02336"/>
<dbReference type="Pfam" id="PF07510">
    <property type="entry name" value="GmrSD_C"/>
    <property type="match status" value="1"/>
</dbReference>
<sequence>MLAMVMVGALSSGCAVLELEDAGAAATRPVLTGAAATALEALPVKGRAPKTGYEREKFGPAWADVDDNGCDTRNDILKRDLSGAELKPGARGCIVLAGLLADPYSGEDILFHRGKETSSAVQIDHVVALSDAWQKGAQQLTEQQRREFANDPLNLLAVSGPLNQQKGDADAATWLPPSHSYRCAYVARQVAVKTKHRLWVTEAERDAIAGLLEHCPGEPLPSDTALRPAA</sequence>
<evidence type="ECO:0000259" key="1">
    <source>
        <dbReference type="Pfam" id="PF07510"/>
    </source>
</evidence>
<dbReference type="PANTHER" id="PTHR24094">
    <property type="entry name" value="SECRETED PROTEIN"/>
    <property type="match status" value="1"/>
</dbReference>
<name>A0A511CWH6_9PSEU</name>
<proteinExistence type="predicted"/>
<feature type="domain" description="GmrSD restriction endonucleases C-terminal" evidence="1">
    <location>
        <begin position="71"/>
        <end position="209"/>
    </location>
</feature>
<dbReference type="PANTHER" id="PTHR24094:SF15">
    <property type="entry name" value="AMP-DEPENDENT SYNTHETASE_LIGASE DOMAIN-CONTAINING PROTEIN-RELATED"/>
    <property type="match status" value="1"/>
</dbReference>
<protein>
    <recommendedName>
        <fullName evidence="1">GmrSD restriction endonucleases C-terminal domain-containing protein</fullName>
    </recommendedName>
</protein>